<evidence type="ECO:0000313" key="6">
    <source>
        <dbReference type="EMBL" id="MFC4411789.1"/>
    </source>
</evidence>
<dbReference type="InterPro" id="IPR032808">
    <property type="entry name" value="DoxX"/>
</dbReference>
<keyword evidence="3 5" id="KW-1133">Transmembrane helix</keyword>
<sequence>MNIALWAIQIILCLIFYMAGRTKAFQYEKAKFSMPWIKEYPKGFVKFIGWAEVFGAAGLILPVILRIPQILMPLSALGLAIIMLLAAGFHFQRKEYSSIPMTIILLLCALFVAIGRFYFVPYN</sequence>
<dbReference type="EMBL" id="JBHSEC010000022">
    <property type="protein sequence ID" value="MFC4411789.1"/>
    <property type="molecule type" value="Genomic_DNA"/>
</dbReference>
<feature type="transmembrane region" description="Helical" evidence="5">
    <location>
        <begin position="48"/>
        <end position="67"/>
    </location>
</feature>
<feature type="transmembrane region" description="Helical" evidence="5">
    <location>
        <begin position="98"/>
        <end position="119"/>
    </location>
</feature>
<protein>
    <submittedName>
        <fullName evidence="6">DoxX family protein</fullName>
    </submittedName>
</protein>
<accession>A0ABV8X9W5</accession>
<keyword evidence="7" id="KW-1185">Reference proteome</keyword>
<dbReference type="RefSeq" id="WP_378157130.1">
    <property type="nucleotide sequence ID" value="NZ_JBHSEC010000022.1"/>
</dbReference>
<organism evidence="6 7">
    <name type="scientific">Chungangia koreensis</name>
    <dbReference type="NCBI Taxonomy" id="752657"/>
    <lineage>
        <taxon>Bacteria</taxon>
        <taxon>Bacillati</taxon>
        <taxon>Bacillota</taxon>
        <taxon>Bacilli</taxon>
        <taxon>Lactobacillales</taxon>
        <taxon>Chungangia</taxon>
    </lineage>
</organism>
<evidence type="ECO:0000256" key="5">
    <source>
        <dbReference type="SAM" id="Phobius"/>
    </source>
</evidence>
<evidence type="ECO:0000256" key="1">
    <source>
        <dbReference type="ARBA" id="ARBA00004141"/>
    </source>
</evidence>
<keyword evidence="2 5" id="KW-0812">Transmembrane</keyword>
<reference evidence="7" key="1">
    <citation type="journal article" date="2019" name="Int. J. Syst. Evol. Microbiol.">
        <title>The Global Catalogue of Microorganisms (GCM) 10K type strain sequencing project: providing services to taxonomists for standard genome sequencing and annotation.</title>
        <authorList>
            <consortium name="The Broad Institute Genomics Platform"/>
            <consortium name="The Broad Institute Genome Sequencing Center for Infectious Disease"/>
            <person name="Wu L."/>
            <person name="Ma J."/>
        </authorList>
    </citation>
    <scope>NUCLEOTIDE SEQUENCE [LARGE SCALE GENOMIC DNA]</scope>
    <source>
        <strain evidence="7">CCUG 59778</strain>
    </source>
</reference>
<evidence type="ECO:0000256" key="3">
    <source>
        <dbReference type="ARBA" id="ARBA00022989"/>
    </source>
</evidence>
<feature type="transmembrane region" description="Helical" evidence="5">
    <location>
        <begin position="74"/>
        <end position="92"/>
    </location>
</feature>
<evidence type="ECO:0000256" key="2">
    <source>
        <dbReference type="ARBA" id="ARBA00022692"/>
    </source>
</evidence>
<evidence type="ECO:0000313" key="7">
    <source>
        <dbReference type="Proteomes" id="UP001595817"/>
    </source>
</evidence>
<name>A0ABV8X9W5_9LACT</name>
<gene>
    <name evidence="6" type="ORF">ACFOZY_15470</name>
</gene>
<keyword evidence="4 5" id="KW-0472">Membrane</keyword>
<evidence type="ECO:0000256" key="4">
    <source>
        <dbReference type="ARBA" id="ARBA00023136"/>
    </source>
</evidence>
<dbReference type="Proteomes" id="UP001595817">
    <property type="component" value="Unassembled WGS sequence"/>
</dbReference>
<comment type="subcellular location">
    <subcellularLocation>
        <location evidence="1">Membrane</location>
        <topology evidence="1">Multi-pass membrane protein</topology>
    </subcellularLocation>
</comment>
<proteinExistence type="predicted"/>
<dbReference type="Pfam" id="PF13564">
    <property type="entry name" value="DoxX_2"/>
    <property type="match status" value="1"/>
</dbReference>
<comment type="caution">
    <text evidence="6">The sequence shown here is derived from an EMBL/GenBank/DDBJ whole genome shotgun (WGS) entry which is preliminary data.</text>
</comment>